<evidence type="ECO:0000313" key="2">
    <source>
        <dbReference type="Proteomes" id="UP000514410"/>
    </source>
</evidence>
<protein>
    <submittedName>
        <fullName evidence="1">Uncharacterized protein</fullName>
    </submittedName>
</protein>
<evidence type="ECO:0000313" key="1">
    <source>
        <dbReference type="EMBL" id="QMT85247.1"/>
    </source>
</evidence>
<organism evidence="1 2">
    <name type="scientific">Companilactobacillus pabuli</name>
    <dbReference type="NCBI Taxonomy" id="2714036"/>
    <lineage>
        <taxon>Bacteria</taxon>
        <taxon>Bacillati</taxon>
        <taxon>Bacillota</taxon>
        <taxon>Bacilli</taxon>
        <taxon>Lactobacillales</taxon>
        <taxon>Lactobacillaceae</taxon>
        <taxon>Companilactobacillus</taxon>
    </lineage>
</organism>
<dbReference type="RefSeq" id="WP_059074941.1">
    <property type="nucleotide sequence ID" value="NZ_CP049366.1"/>
</dbReference>
<proteinExistence type="predicted"/>
<dbReference type="KEGG" id="cpab:G6534_11690"/>
<sequence>MKVENDQDGKPHSKILLVPLEEKDLEVHRVIVKNTSFFFLEPKELKLLKQATMKQIILTDVEFVIGISKNHDNQFVVASIYDKNGSYQNNLFDYCRIGDVVDGLPDDFHTAQRFRIK</sequence>
<dbReference type="AlphaFoldDB" id="A0A7L7KZL9"/>
<accession>A0A7L7KZL9</accession>
<keyword evidence="2" id="KW-1185">Reference proteome</keyword>
<name>A0A7L7KZL9_9LACO</name>
<reference evidence="1 2" key="1">
    <citation type="submission" date="2020-02" db="EMBL/GenBank/DDBJ databases">
        <title>Complete Genome Sequence of Lactobacillus sp. NFFJ11 Isolated from animal feed.</title>
        <authorList>
            <person name="Jung J.Y."/>
        </authorList>
    </citation>
    <scope>NUCLEOTIDE SEQUENCE [LARGE SCALE GENOMIC DNA]</scope>
    <source>
        <strain evidence="1 2">NFFJ11</strain>
    </source>
</reference>
<dbReference type="Proteomes" id="UP000514410">
    <property type="component" value="Chromosome"/>
</dbReference>
<dbReference type="EMBL" id="CP049366">
    <property type="protein sequence ID" value="QMT85247.1"/>
    <property type="molecule type" value="Genomic_DNA"/>
</dbReference>
<gene>
    <name evidence="1" type="ORF">G6534_11690</name>
</gene>